<feature type="transmembrane region" description="Helical" evidence="1">
    <location>
        <begin position="127"/>
        <end position="147"/>
    </location>
</feature>
<feature type="transmembrane region" description="Helical" evidence="1">
    <location>
        <begin position="224"/>
        <end position="242"/>
    </location>
</feature>
<gene>
    <name evidence="2" type="primary">abgT_1</name>
    <name evidence="2" type="ORF">NCTC13443_03634</name>
</gene>
<accession>A0A377V105</accession>
<feature type="transmembrane region" description="Helical" evidence="1">
    <location>
        <begin position="167"/>
        <end position="187"/>
    </location>
</feature>
<dbReference type="GO" id="GO:0015558">
    <property type="term" value="F:secondary active p-aminobenzoyl-glutamate transmembrane transporter activity"/>
    <property type="evidence" value="ECO:0007669"/>
    <property type="project" value="InterPro"/>
</dbReference>
<keyword evidence="1" id="KW-1133">Transmembrane helix</keyword>
<dbReference type="EMBL" id="UGKT01000001">
    <property type="protein sequence ID" value="STT03270.1"/>
    <property type="molecule type" value="Genomic_DNA"/>
</dbReference>
<feature type="transmembrane region" description="Helical" evidence="1">
    <location>
        <begin position="44"/>
        <end position="64"/>
    </location>
</feature>
<reference evidence="2 3" key="1">
    <citation type="submission" date="2018-06" db="EMBL/GenBank/DDBJ databases">
        <authorList>
            <consortium name="Pathogen Informatics"/>
            <person name="Doyle S."/>
        </authorList>
    </citation>
    <scope>NUCLEOTIDE SEQUENCE [LARGE SCALE GENOMIC DNA]</scope>
    <source>
        <strain evidence="2 3">NCTC13443</strain>
    </source>
</reference>
<dbReference type="AlphaFoldDB" id="A0A377V105"/>
<keyword evidence="1" id="KW-0472">Membrane</keyword>
<sequence length="292" mass="32011">MATSVIVLTLVGGLITDKLVEPRLGQWQGSRDEKLQTLTPGERFGLRIAGVATLVFVAVIALMVVPENGILRDPVQHTVMPSPFIKGIVPLIIFFFFVVSLAYGIATGKIRRQADLPQLMIEPMKEMAGFIVMVFPLAQFVAMFNWSNMGKFMAVGLTDLLESSGMNGVPAFVGLALLSAFLCMFIASGSAIWSILAPIFVPMFMLLGFHPAFAQILFRIADSSVLPLAPVSPFVPLFLGFLQRYRPDARLGTYYSLVLPYPLIFLAVWLLLLVGWYLVGLPIGPGIYPRLS</sequence>
<dbReference type="Pfam" id="PF03806">
    <property type="entry name" value="ABG_transport"/>
    <property type="match status" value="1"/>
</dbReference>
<evidence type="ECO:0000313" key="3">
    <source>
        <dbReference type="Proteomes" id="UP000255518"/>
    </source>
</evidence>
<dbReference type="PANTHER" id="PTHR30282">
    <property type="entry name" value="P-AMINOBENZOYL GLUTAMATE TRANSPORTER"/>
    <property type="match status" value="1"/>
</dbReference>
<dbReference type="Proteomes" id="UP000255518">
    <property type="component" value="Unassembled WGS sequence"/>
</dbReference>
<organism evidence="2 3">
    <name type="scientific">Klebsiella pneumoniae</name>
    <dbReference type="NCBI Taxonomy" id="573"/>
    <lineage>
        <taxon>Bacteria</taxon>
        <taxon>Pseudomonadati</taxon>
        <taxon>Pseudomonadota</taxon>
        <taxon>Gammaproteobacteria</taxon>
        <taxon>Enterobacterales</taxon>
        <taxon>Enterobacteriaceae</taxon>
        <taxon>Klebsiella/Raoultella group</taxon>
        <taxon>Klebsiella</taxon>
        <taxon>Klebsiella pneumoniae complex</taxon>
    </lineage>
</organism>
<dbReference type="PANTHER" id="PTHR30282:SF0">
    <property type="entry name" value="P-AMINOBENZOYL-GLUTAMATE TRANSPORT PROTEIN"/>
    <property type="match status" value="1"/>
</dbReference>
<dbReference type="GO" id="GO:1902604">
    <property type="term" value="P:p-aminobenzoyl-glutamate transmembrane transport"/>
    <property type="evidence" value="ECO:0007669"/>
    <property type="project" value="InterPro"/>
</dbReference>
<protein>
    <submittedName>
        <fullName evidence="2">Putative aminobenzoyl-glutamate transporter</fullName>
    </submittedName>
</protein>
<evidence type="ECO:0000313" key="2">
    <source>
        <dbReference type="EMBL" id="STT03270.1"/>
    </source>
</evidence>
<feature type="transmembrane region" description="Helical" evidence="1">
    <location>
        <begin position="84"/>
        <end position="106"/>
    </location>
</feature>
<keyword evidence="1" id="KW-0812">Transmembrane</keyword>
<feature type="transmembrane region" description="Helical" evidence="1">
    <location>
        <begin position="199"/>
        <end position="218"/>
    </location>
</feature>
<feature type="transmembrane region" description="Helical" evidence="1">
    <location>
        <begin position="254"/>
        <end position="279"/>
    </location>
</feature>
<name>A0A377V105_KLEPN</name>
<evidence type="ECO:0000256" key="1">
    <source>
        <dbReference type="SAM" id="Phobius"/>
    </source>
</evidence>
<proteinExistence type="predicted"/>
<dbReference type="InterPro" id="IPR004697">
    <property type="entry name" value="AbgT"/>
</dbReference>